<evidence type="ECO:0000313" key="7">
    <source>
        <dbReference type="EMBL" id="CAE6769128.1"/>
    </source>
</evidence>
<keyword evidence="2 4" id="KW-0413">Isomerase</keyword>
<keyword evidence="8" id="KW-1185">Reference proteome</keyword>
<accession>A0ABM8RSC8</accession>
<dbReference type="PROSITE" id="PS50889">
    <property type="entry name" value="S4"/>
    <property type="match status" value="1"/>
</dbReference>
<dbReference type="InterPro" id="IPR020103">
    <property type="entry name" value="PsdUridine_synth_cat_dom_sf"/>
</dbReference>
<evidence type="ECO:0000259" key="6">
    <source>
        <dbReference type="SMART" id="SM00363"/>
    </source>
</evidence>
<comment type="caution">
    <text evidence="7">The sequence shown here is derived from an EMBL/GenBank/DDBJ whole genome shotgun (WGS) entry which is preliminary data.</text>
</comment>
<dbReference type="SUPFAM" id="SSF55120">
    <property type="entry name" value="Pseudouridine synthase"/>
    <property type="match status" value="1"/>
</dbReference>
<dbReference type="Pfam" id="PF01479">
    <property type="entry name" value="S4"/>
    <property type="match status" value="1"/>
</dbReference>
<protein>
    <recommendedName>
        <fullName evidence="4">Pseudouridine synthase</fullName>
        <ecNumber evidence="4">5.4.99.-</ecNumber>
    </recommendedName>
</protein>
<feature type="domain" description="RNA-binding S4" evidence="6">
    <location>
        <begin position="37"/>
        <end position="101"/>
    </location>
</feature>
<dbReference type="Gene3D" id="3.30.70.580">
    <property type="entry name" value="Pseudouridine synthase I, catalytic domain, N-terminal subdomain"/>
    <property type="match status" value="1"/>
</dbReference>
<dbReference type="PROSITE" id="PS01149">
    <property type="entry name" value="PSI_RSU"/>
    <property type="match status" value="1"/>
</dbReference>
<dbReference type="RefSeq" id="WP_213043046.1">
    <property type="nucleotide sequence ID" value="NZ_CAJNBJ010000017.1"/>
</dbReference>
<dbReference type="Gene3D" id="3.10.290.10">
    <property type="entry name" value="RNA-binding S4 domain"/>
    <property type="match status" value="1"/>
</dbReference>
<keyword evidence="3" id="KW-0694">RNA-binding</keyword>
<evidence type="ECO:0000256" key="2">
    <source>
        <dbReference type="ARBA" id="ARBA00023235"/>
    </source>
</evidence>
<dbReference type="PANTHER" id="PTHR47683:SF2">
    <property type="entry name" value="RNA-BINDING S4 DOMAIN-CONTAINING PROTEIN"/>
    <property type="match status" value="1"/>
</dbReference>
<dbReference type="EMBL" id="CAJNBJ010000017">
    <property type="protein sequence ID" value="CAE6769128.1"/>
    <property type="molecule type" value="Genomic_DNA"/>
</dbReference>
<dbReference type="SMART" id="SM00363">
    <property type="entry name" value="S4"/>
    <property type="match status" value="1"/>
</dbReference>
<evidence type="ECO:0000256" key="1">
    <source>
        <dbReference type="ARBA" id="ARBA00008348"/>
    </source>
</evidence>
<dbReference type="GO" id="GO:0016853">
    <property type="term" value="F:isomerase activity"/>
    <property type="evidence" value="ECO:0007669"/>
    <property type="project" value="UniProtKB-KW"/>
</dbReference>
<dbReference type="InterPro" id="IPR006145">
    <property type="entry name" value="PsdUridine_synth_RsuA/RluA"/>
</dbReference>
<dbReference type="InterPro" id="IPR020094">
    <property type="entry name" value="TruA/RsuA/RluB/E/F_N"/>
</dbReference>
<evidence type="ECO:0000256" key="5">
    <source>
        <dbReference type="SAM" id="MobiDB-lite"/>
    </source>
</evidence>
<dbReference type="Proteomes" id="UP000675880">
    <property type="component" value="Unassembled WGS sequence"/>
</dbReference>
<sequence length="273" mass="30479">MAPPPSRKPSPPREAGAPQATSTGRAASASRGETPRVTLDRLLSKLGIASRKQAQEWIRAGRVRINQRIVRQPDTWVEWPGDAVALDEQPLQQSPPRFVLFHKPKGCVTTHHDEQGRRTIFDVLPPEMKRLHAVGRLDQATSGLLLLTNVSTLSSFLTDPRHKIPREYLVTVRGNVTDQVRQAAIDGLEDDGEYLRCAAVTIQKHSGRESHLAVTLTEGKNREIRRLFNALGHEVTRLRRIRYGPFTLGDLQPGAWRELPIADARALLHQGIP</sequence>
<dbReference type="InterPro" id="IPR002942">
    <property type="entry name" value="S4_RNA-bd"/>
</dbReference>
<dbReference type="InterPro" id="IPR042092">
    <property type="entry name" value="PsdUridine_s_RsuA/RluB/E/F_cat"/>
</dbReference>
<evidence type="ECO:0000256" key="3">
    <source>
        <dbReference type="PROSITE-ProRule" id="PRU00182"/>
    </source>
</evidence>
<dbReference type="InterPro" id="IPR050343">
    <property type="entry name" value="RsuA_PseudoU_synthase"/>
</dbReference>
<dbReference type="PANTHER" id="PTHR47683">
    <property type="entry name" value="PSEUDOURIDINE SYNTHASE FAMILY PROTEIN-RELATED"/>
    <property type="match status" value="1"/>
</dbReference>
<dbReference type="NCBIfam" id="TIGR00093">
    <property type="entry name" value="pseudouridine synthase"/>
    <property type="match status" value="1"/>
</dbReference>
<organism evidence="7 8">
    <name type="scientific">Nitrospira defluvii</name>
    <dbReference type="NCBI Taxonomy" id="330214"/>
    <lineage>
        <taxon>Bacteria</taxon>
        <taxon>Pseudomonadati</taxon>
        <taxon>Nitrospirota</taxon>
        <taxon>Nitrospiria</taxon>
        <taxon>Nitrospirales</taxon>
        <taxon>Nitrospiraceae</taxon>
        <taxon>Nitrospira</taxon>
    </lineage>
</organism>
<evidence type="ECO:0000313" key="8">
    <source>
        <dbReference type="Proteomes" id="UP000675880"/>
    </source>
</evidence>
<name>A0ABM8RSC8_9BACT</name>
<feature type="compositionally biased region" description="Low complexity" evidence="5">
    <location>
        <begin position="20"/>
        <end position="32"/>
    </location>
</feature>
<dbReference type="InterPro" id="IPR018496">
    <property type="entry name" value="PsdUridine_synth_RsuA/RluB_CS"/>
</dbReference>
<gene>
    <name evidence="7" type="ORF">NSPZN2_40189</name>
</gene>
<dbReference type="InterPro" id="IPR000748">
    <property type="entry name" value="PsdUridine_synth_RsuA/RluB/E/F"/>
</dbReference>
<evidence type="ECO:0000256" key="4">
    <source>
        <dbReference type="RuleBase" id="RU003887"/>
    </source>
</evidence>
<dbReference type="Pfam" id="PF00849">
    <property type="entry name" value="PseudoU_synth_2"/>
    <property type="match status" value="1"/>
</dbReference>
<proteinExistence type="inferred from homology"/>
<feature type="region of interest" description="Disordered" evidence="5">
    <location>
        <begin position="1"/>
        <end position="36"/>
    </location>
</feature>
<dbReference type="CDD" id="cd02870">
    <property type="entry name" value="PseudoU_synth_RsuA_like"/>
    <property type="match status" value="1"/>
</dbReference>
<comment type="similarity">
    <text evidence="1 4">Belongs to the pseudouridine synthase RsuA family.</text>
</comment>
<dbReference type="EC" id="5.4.99.-" evidence="4"/>
<dbReference type="CDD" id="cd00165">
    <property type="entry name" value="S4"/>
    <property type="match status" value="1"/>
</dbReference>
<dbReference type="Gene3D" id="3.30.70.1560">
    <property type="entry name" value="Alpha-L RNA-binding motif"/>
    <property type="match status" value="1"/>
</dbReference>
<dbReference type="SUPFAM" id="SSF55174">
    <property type="entry name" value="Alpha-L RNA-binding motif"/>
    <property type="match status" value="1"/>
</dbReference>
<dbReference type="InterPro" id="IPR036986">
    <property type="entry name" value="S4_RNA-bd_sf"/>
</dbReference>
<reference evidence="7 8" key="1">
    <citation type="submission" date="2021-02" db="EMBL/GenBank/DDBJ databases">
        <authorList>
            <person name="Han P."/>
        </authorList>
    </citation>
    <scope>NUCLEOTIDE SEQUENCE [LARGE SCALE GENOMIC DNA]</scope>
    <source>
        <strain evidence="7">Candidatus Nitrospira sp. ZN2</strain>
    </source>
</reference>